<dbReference type="Proteomes" id="UP000001554">
    <property type="component" value="Chromosome 19"/>
</dbReference>
<accession>A0A9J7HQ33</accession>
<keyword evidence="4" id="KW-1185">Reference proteome</keyword>
<organism evidence="4 5">
    <name type="scientific">Branchiostoma floridae</name>
    <name type="common">Florida lancelet</name>
    <name type="synonym">Amphioxus</name>
    <dbReference type="NCBI Taxonomy" id="7739"/>
    <lineage>
        <taxon>Eukaryota</taxon>
        <taxon>Metazoa</taxon>
        <taxon>Chordata</taxon>
        <taxon>Cephalochordata</taxon>
        <taxon>Leptocardii</taxon>
        <taxon>Amphioxiformes</taxon>
        <taxon>Branchiostomatidae</taxon>
        <taxon>Branchiostoma</taxon>
    </lineage>
</organism>
<feature type="domain" description="Fibronectin type-III" evidence="3">
    <location>
        <begin position="634"/>
        <end position="724"/>
    </location>
</feature>
<dbReference type="OMA" id="LQWAKVD"/>
<feature type="domain" description="Fibronectin type-III" evidence="3">
    <location>
        <begin position="248"/>
        <end position="342"/>
    </location>
</feature>
<proteinExistence type="predicted"/>
<feature type="domain" description="Fibronectin type-III" evidence="3">
    <location>
        <begin position="539"/>
        <end position="633"/>
    </location>
</feature>
<feature type="domain" description="Fibronectin type-III" evidence="3">
    <location>
        <begin position="1"/>
        <end position="52"/>
    </location>
</feature>
<gene>
    <name evidence="5" type="primary">LOC118407139</name>
</gene>
<dbReference type="InterPro" id="IPR013783">
    <property type="entry name" value="Ig-like_fold"/>
</dbReference>
<keyword evidence="1" id="KW-0677">Repeat</keyword>
<evidence type="ECO:0000256" key="2">
    <source>
        <dbReference type="SAM" id="MobiDB-lite"/>
    </source>
</evidence>
<dbReference type="AlphaFoldDB" id="A0A9J7HQ33"/>
<evidence type="ECO:0000313" key="5">
    <source>
        <dbReference type="RefSeq" id="XP_035663451.1"/>
    </source>
</evidence>
<evidence type="ECO:0000259" key="3">
    <source>
        <dbReference type="PROSITE" id="PS50853"/>
    </source>
</evidence>
<protein>
    <submittedName>
        <fullName evidence="5">Fibronectin-like</fullName>
    </submittedName>
</protein>
<sequence length="786" mass="82800">MMNETTSTSFTLTGLSPGVLYTIRLVAVSHQPDETVCAEASGGPLTVRTMPNAPQNFSGETQGTTTIGLSWMAPDSTNGATFDKYEITYTPFGGARQTVEVDDPSDTSTSLTGLSPGVQYSISLVTVSADPNPTESVEASGGPLTVRTMPNAPQRFSGETQGTTTIALTWMAPDSTNNATFDKYRITYTPSGGNDETKEVTANTTTLTGLSPGVLYTIRLVAVSHQPDETVSAEASGGPLTVRTKPNAPRDFTRTAVSTTTIGLSWNAPDSTNGAAFAKYRITYTPSGGTEQPKEVTTTSTTLTGLSPGVLYTVSLVAVSADDNIISAEASGGPLTVRTKPNAPQEFAETSTTTDSVSLNWTTPDSANNAAFAKYRITYSSDGGSQIKELNDTGTTSTTLTGLSPGVQYTISLVTVSDEPYVTVSAEATGGPLTVRTKPNAPSGFTETTVNTTAISLSWTAPGSANSATFAKYRITYSANGNSQVKEITDTAATSTTLTGLSPGVLYTISLVAVSADPTVTVSQEAGGGPISVRTKADKPTDLEATSVNTTAIALNWMQPDSGTFHGYELSYTSADSGVTNNRTIDNETVTETTLTGLKPGDLYDISVLAFSGSGNAIVRSETDNLQVRTFPEKPVGLTCTKIERQLQINLDWNKPAASIVDRYEVLVTEDGDGNRTIPREETTAEVDNLKADTEYTFYVVTITGTRRSANSSATCKTDLAPPPDVTKPNVTGPPTEPPKTSSFVVNLDTSAFDESNGDIQVYNVLVQEYDEDESSKFAFVATIFS</sequence>
<dbReference type="OrthoDB" id="10253954at2759"/>
<feature type="domain" description="Fibronectin type-III" evidence="3">
    <location>
        <begin position="441"/>
        <end position="538"/>
    </location>
</feature>
<reference evidence="5" key="2">
    <citation type="submission" date="2025-08" db="UniProtKB">
        <authorList>
            <consortium name="RefSeq"/>
        </authorList>
    </citation>
    <scope>IDENTIFICATION</scope>
    <source>
        <strain evidence="5">S238N-H82</strain>
        <tissue evidence="5">Testes</tissue>
    </source>
</reference>
<dbReference type="InterPro" id="IPR003961">
    <property type="entry name" value="FN3_dom"/>
</dbReference>
<dbReference type="RefSeq" id="XP_035663451.1">
    <property type="nucleotide sequence ID" value="XM_035807558.1"/>
</dbReference>
<feature type="region of interest" description="Disordered" evidence="2">
    <location>
        <begin position="711"/>
        <end position="742"/>
    </location>
</feature>
<feature type="domain" description="Fibronectin type-III" evidence="3">
    <location>
        <begin position="343"/>
        <end position="440"/>
    </location>
</feature>
<evidence type="ECO:0000256" key="1">
    <source>
        <dbReference type="ARBA" id="ARBA00022737"/>
    </source>
</evidence>
<evidence type="ECO:0000313" key="4">
    <source>
        <dbReference type="Proteomes" id="UP000001554"/>
    </source>
</evidence>
<dbReference type="SMART" id="SM00060">
    <property type="entry name" value="FN3"/>
    <property type="match status" value="7"/>
</dbReference>
<name>A0A9J7HQ33_BRAFL</name>
<feature type="domain" description="Fibronectin type-III" evidence="3">
    <location>
        <begin position="152"/>
        <end position="247"/>
    </location>
</feature>
<reference evidence="4" key="1">
    <citation type="journal article" date="2020" name="Nat. Ecol. Evol.">
        <title>Deeply conserved synteny resolves early events in vertebrate evolution.</title>
        <authorList>
            <person name="Simakov O."/>
            <person name="Marletaz F."/>
            <person name="Yue J.X."/>
            <person name="O'Connell B."/>
            <person name="Jenkins J."/>
            <person name="Brandt A."/>
            <person name="Calef R."/>
            <person name="Tung C.H."/>
            <person name="Huang T.K."/>
            <person name="Schmutz J."/>
            <person name="Satoh N."/>
            <person name="Yu J.K."/>
            <person name="Putnam N.H."/>
            <person name="Green R.E."/>
            <person name="Rokhsar D.S."/>
        </authorList>
    </citation>
    <scope>NUCLEOTIDE SEQUENCE [LARGE SCALE GENOMIC DNA]</scope>
    <source>
        <strain evidence="4">S238N-H82</strain>
    </source>
</reference>
<dbReference type="Pfam" id="PF00041">
    <property type="entry name" value="fn3"/>
    <property type="match status" value="7"/>
</dbReference>
<dbReference type="SUPFAM" id="SSF49265">
    <property type="entry name" value="Fibronectin type III"/>
    <property type="match status" value="4"/>
</dbReference>
<dbReference type="GeneID" id="118407139"/>
<dbReference type="PANTHER" id="PTHR46708:SF2">
    <property type="entry name" value="FIBRONECTIN TYPE-III DOMAIN-CONTAINING PROTEIN"/>
    <property type="match status" value="1"/>
</dbReference>
<dbReference type="PROSITE" id="PS50853">
    <property type="entry name" value="FN3"/>
    <property type="match status" value="8"/>
</dbReference>
<dbReference type="InterPro" id="IPR036116">
    <property type="entry name" value="FN3_sf"/>
</dbReference>
<feature type="domain" description="Fibronectin type-III" evidence="3">
    <location>
        <begin position="53"/>
        <end position="151"/>
    </location>
</feature>
<dbReference type="CDD" id="cd00063">
    <property type="entry name" value="FN3"/>
    <property type="match status" value="7"/>
</dbReference>
<dbReference type="KEGG" id="bfo:118407139"/>
<dbReference type="PANTHER" id="PTHR46708">
    <property type="entry name" value="TENASCIN"/>
    <property type="match status" value="1"/>
</dbReference>
<dbReference type="InterPro" id="IPR050991">
    <property type="entry name" value="ECM_Regulatory_Proteins"/>
</dbReference>
<dbReference type="Gene3D" id="2.60.40.10">
    <property type="entry name" value="Immunoglobulins"/>
    <property type="match status" value="7"/>
</dbReference>